<reference evidence="2 3" key="1">
    <citation type="journal article" date="2021" name="BMC Biol.">
        <title>Horizontally acquired antibacterial genes associated with adaptive radiation of ladybird beetles.</title>
        <authorList>
            <person name="Li H.S."/>
            <person name="Tang X.F."/>
            <person name="Huang Y.H."/>
            <person name="Xu Z.Y."/>
            <person name="Chen M.L."/>
            <person name="Du X.Y."/>
            <person name="Qiu B.Y."/>
            <person name="Chen P.T."/>
            <person name="Zhang W."/>
            <person name="Slipinski A."/>
            <person name="Escalona H.E."/>
            <person name="Waterhouse R.M."/>
            <person name="Zwick A."/>
            <person name="Pang H."/>
        </authorList>
    </citation>
    <scope>NUCLEOTIDE SEQUENCE [LARGE SCALE GENOMIC DNA]</scope>
    <source>
        <strain evidence="2">SYSU2018</strain>
    </source>
</reference>
<proteinExistence type="predicted"/>
<organism evidence="2 3">
    <name type="scientific">Cryptolaemus montrouzieri</name>
    <dbReference type="NCBI Taxonomy" id="559131"/>
    <lineage>
        <taxon>Eukaryota</taxon>
        <taxon>Metazoa</taxon>
        <taxon>Ecdysozoa</taxon>
        <taxon>Arthropoda</taxon>
        <taxon>Hexapoda</taxon>
        <taxon>Insecta</taxon>
        <taxon>Pterygota</taxon>
        <taxon>Neoptera</taxon>
        <taxon>Endopterygota</taxon>
        <taxon>Coleoptera</taxon>
        <taxon>Polyphaga</taxon>
        <taxon>Cucujiformia</taxon>
        <taxon>Coccinelloidea</taxon>
        <taxon>Coccinellidae</taxon>
        <taxon>Scymninae</taxon>
        <taxon>Scymnini</taxon>
        <taxon>Cryptolaemus</taxon>
    </lineage>
</organism>
<sequence>MKTPLPIIETDTPVKNKNNHPTNEAEIESEIFTQDEFDLLSGSQPNIEHHFEEKLEDLGRRNDGLQQLLLYGNRIHSAFTRLSVGQHHPDYIEIKCCNTLLPLTNAILMVNDAWNKMSQSTIHKCSKHAGFIENHGSLPVESSEYEFDEGDDVPLSLQSRNLDSDFSAALEISEDYVDINRAIFSSENPPMKISYRTLMLEQLESDGEEGVKEEPLLTAEEALKAAELLSRFFHSNIENDNLTMAMSSIHT</sequence>
<protein>
    <submittedName>
        <fullName evidence="2">Uncharacterized protein</fullName>
    </submittedName>
</protein>
<name>A0ABD2PEN0_9CUCU</name>
<dbReference type="AlphaFoldDB" id="A0ABD2PEN0"/>
<comment type="caution">
    <text evidence="2">The sequence shown here is derived from an EMBL/GenBank/DDBJ whole genome shotgun (WGS) entry which is preliminary data.</text>
</comment>
<gene>
    <name evidence="2" type="ORF">HHI36_003365</name>
</gene>
<dbReference type="EMBL" id="JABFTP020000185">
    <property type="protein sequence ID" value="KAL3288920.1"/>
    <property type="molecule type" value="Genomic_DNA"/>
</dbReference>
<accession>A0ABD2PEN0</accession>
<dbReference type="Proteomes" id="UP001516400">
    <property type="component" value="Unassembled WGS sequence"/>
</dbReference>
<evidence type="ECO:0000313" key="2">
    <source>
        <dbReference type="EMBL" id="KAL3288920.1"/>
    </source>
</evidence>
<feature type="region of interest" description="Disordered" evidence="1">
    <location>
        <begin position="1"/>
        <end position="21"/>
    </location>
</feature>
<keyword evidence="3" id="KW-1185">Reference proteome</keyword>
<evidence type="ECO:0000256" key="1">
    <source>
        <dbReference type="SAM" id="MobiDB-lite"/>
    </source>
</evidence>
<evidence type="ECO:0000313" key="3">
    <source>
        <dbReference type="Proteomes" id="UP001516400"/>
    </source>
</evidence>